<dbReference type="SUPFAM" id="SSF52540">
    <property type="entry name" value="P-loop containing nucleoside triphosphate hydrolases"/>
    <property type="match status" value="1"/>
</dbReference>
<gene>
    <name evidence="2" type="ORF">IDM49_11495</name>
</gene>
<dbReference type="PANTHER" id="PTHR13696">
    <property type="entry name" value="P-LOOP CONTAINING NUCLEOSIDE TRIPHOSPHATE HYDROLASE"/>
    <property type="match status" value="1"/>
</dbReference>
<dbReference type="InterPro" id="IPR050678">
    <property type="entry name" value="DNA_Partitioning_ATPase"/>
</dbReference>
<dbReference type="Gene3D" id="3.40.50.300">
    <property type="entry name" value="P-loop containing nucleotide triphosphate hydrolases"/>
    <property type="match status" value="1"/>
</dbReference>
<keyword evidence="3" id="KW-1185">Reference proteome</keyword>
<evidence type="ECO:0000313" key="2">
    <source>
        <dbReference type="EMBL" id="QOW64717.1"/>
    </source>
</evidence>
<feature type="domain" description="CobQ/CobB/MinD/ParA nucleotide binding" evidence="1">
    <location>
        <begin position="4"/>
        <end position="171"/>
    </location>
</feature>
<dbReference type="KEGG" id="rter:IDM49_11495"/>
<dbReference type="PIRSF" id="PIRSF009320">
    <property type="entry name" value="Nuc_binding_HP_1000"/>
    <property type="match status" value="1"/>
</dbReference>
<dbReference type="RefSeq" id="WP_193836770.1">
    <property type="nucleotide sequence ID" value="NZ_CP062960.1"/>
</dbReference>
<evidence type="ECO:0000313" key="3">
    <source>
        <dbReference type="Proteomes" id="UP000516404"/>
    </source>
</evidence>
<geneLocation type="plasmid" evidence="2 3">
    <name>p1</name>
</geneLocation>
<dbReference type="Proteomes" id="UP000516404">
    <property type="component" value="Plasmid p1"/>
</dbReference>
<protein>
    <submittedName>
        <fullName evidence="2">ParA family protein</fullName>
    </submittedName>
</protein>
<organism evidence="2 3">
    <name type="scientific">Rothia terrae</name>
    <dbReference type="NCBI Taxonomy" id="396015"/>
    <lineage>
        <taxon>Bacteria</taxon>
        <taxon>Bacillati</taxon>
        <taxon>Actinomycetota</taxon>
        <taxon>Actinomycetes</taxon>
        <taxon>Micrococcales</taxon>
        <taxon>Micrococcaceae</taxon>
        <taxon>Rothia</taxon>
    </lineage>
</organism>
<keyword evidence="2" id="KW-0614">Plasmid</keyword>
<dbReference type="GeneID" id="96624858"/>
<sequence length="217" mass="23622">MILLIAHHKGGVGKSTLAINLAVAFQQQGKKIHVLETDPTVSTTSRWADDREDAGLPPVITTRKQGRLAATLKELEEQNDVVLIDTAGKDSPEMRSAMTAADVLLVPTGTSQADLDSTLDLATTIENARDYNENLKTLIVIARASTHAMSDEVQEARKYLEVFPTDATVANVVIHHRKSYQSTLSEGISVVESKDPKAKAEIQLLSQEILALKDQVK</sequence>
<dbReference type="EMBL" id="CP062960">
    <property type="protein sequence ID" value="QOW64717.1"/>
    <property type="molecule type" value="Genomic_DNA"/>
</dbReference>
<dbReference type="InterPro" id="IPR002586">
    <property type="entry name" value="CobQ/CobB/MinD/ParA_Nub-bd_dom"/>
</dbReference>
<dbReference type="AlphaFoldDB" id="A0A7S6WX61"/>
<name>A0A7S6WX61_9MICC</name>
<reference evidence="2 3" key="1">
    <citation type="submission" date="2020-09" db="EMBL/GenBank/DDBJ databases">
        <title>Investigation of environmental microbes.</title>
        <authorList>
            <person name="Ou Y."/>
            <person name="Kang Q."/>
        </authorList>
    </citation>
    <scope>NUCLEOTIDE SEQUENCE [LARGE SCALE GENOMIC DNA]</scope>
    <source>
        <strain evidence="2 3">KJZ-14</strain>
        <plasmid evidence="2 3">p1</plasmid>
    </source>
</reference>
<proteinExistence type="predicted"/>
<dbReference type="InterPro" id="IPR027417">
    <property type="entry name" value="P-loop_NTPase"/>
</dbReference>
<accession>A0A7S6WX61</accession>
<dbReference type="Pfam" id="PF01656">
    <property type="entry name" value="CbiA"/>
    <property type="match status" value="1"/>
</dbReference>
<dbReference type="PANTHER" id="PTHR13696:SF96">
    <property type="entry name" value="COBQ_COBB_MIND_PARA NUCLEOTIDE BINDING DOMAIN-CONTAINING PROTEIN"/>
    <property type="match status" value="1"/>
</dbReference>
<evidence type="ECO:0000259" key="1">
    <source>
        <dbReference type="Pfam" id="PF01656"/>
    </source>
</evidence>
<dbReference type="CDD" id="cd02042">
    <property type="entry name" value="ParAB_family"/>
    <property type="match status" value="1"/>
</dbReference>